<evidence type="ECO:0000256" key="4">
    <source>
        <dbReference type="ARBA" id="ARBA00023136"/>
    </source>
</evidence>
<evidence type="ECO:0000256" key="5">
    <source>
        <dbReference type="SAM" id="Phobius"/>
    </source>
</evidence>
<name>A0A815F2A1_9BILA</name>
<dbReference type="Proteomes" id="UP000677228">
    <property type="component" value="Unassembled WGS sequence"/>
</dbReference>
<dbReference type="Proteomes" id="UP000663829">
    <property type="component" value="Unassembled WGS sequence"/>
</dbReference>
<dbReference type="EMBL" id="CAJNOQ010013367">
    <property type="protein sequence ID" value="CAF1320265.1"/>
    <property type="molecule type" value="Genomic_DNA"/>
</dbReference>
<evidence type="ECO:0000313" key="7">
    <source>
        <dbReference type="EMBL" id="CAF1320265.1"/>
    </source>
</evidence>
<protein>
    <recommendedName>
        <fullName evidence="11">Transmembrane protein</fullName>
    </recommendedName>
</protein>
<evidence type="ECO:0000313" key="9">
    <source>
        <dbReference type="EMBL" id="CAF4165326.1"/>
    </source>
</evidence>
<feature type="transmembrane region" description="Helical" evidence="5">
    <location>
        <begin position="111"/>
        <end position="133"/>
    </location>
</feature>
<reference evidence="7" key="1">
    <citation type="submission" date="2021-02" db="EMBL/GenBank/DDBJ databases">
        <authorList>
            <person name="Nowell W R."/>
        </authorList>
    </citation>
    <scope>NUCLEOTIDE SEQUENCE</scope>
</reference>
<dbReference type="AlphaFoldDB" id="A0A815F2A1"/>
<evidence type="ECO:0008006" key="11">
    <source>
        <dbReference type="Google" id="ProtNLM"/>
    </source>
</evidence>
<feature type="transmembrane region" description="Helical" evidence="5">
    <location>
        <begin position="81"/>
        <end position="105"/>
    </location>
</feature>
<keyword evidence="10" id="KW-1185">Reference proteome</keyword>
<gene>
    <name evidence="7" type="ORF">GPM918_LOCUS29438</name>
    <name evidence="6" type="ORF">OVA965_LOCUS19662</name>
    <name evidence="9" type="ORF">SRO942_LOCUS30016</name>
    <name evidence="8" type="ORF">TMI583_LOCUS19776</name>
</gene>
<feature type="transmembrane region" description="Helical" evidence="5">
    <location>
        <begin position="12"/>
        <end position="30"/>
    </location>
</feature>
<organism evidence="7 10">
    <name type="scientific">Didymodactylos carnosus</name>
    <dbReference type="NCBI Taxonomy" id="1234261"/>
    <lineage>
        <taxon>Eukaryota</taxon>
        <taxon>Metazoa</taxon>
        <taxon>Spiralia</taxon>
        <taxon>Gnathifera</taxon>
        <taxon>Rotifera</taxon>
        <taxon>Eurotatoria</taxon>
        <taxon>Bdelloidea</taxon>
        <taxon>Philodinida</taxon>
        <taxon>Philodinidae</taxon>
        <taxon>Didymodactylos</taxon>
    </lineage>
</organism>
<dbReference type="EMBL" id="CAJOBA010012343">
    <property type="protein sequence ID" value="CAF3874793.1"/>
    <property type="molecule type" value="Genomic_DNA"/>
</dbReference>
<dbReference type="EMBL" id="CAJOBC010047257">
    <property type="protein sequence ID" value="CAF4165326.1"/>
    <property type="molecule type" value="Genomic_DNA"/>
</dbReference>
<comment type="caution">
    <text evidence="7">The sequence shown here is derived from an EMBL/GenBank/DDBJ whole genome shotgun (WGS) entry which is preliminary data.</text>
</comment>
<dbReference type="Pfam" id="PF09799">
    <property type="entry name" value="Transmemb_17"/>
    <property type="match status" value="1"/>
</dbReference>
<keyword evidence="4 5" id="KW-0472">Membrane</keyword>
<dbReference type="InterPro" id="IPR019184">
    <property type="entry name" value="Uncharacterised_TM-17"/>
</dbReference>
<dbReference type="PANTHER" id="PTHR13531">
    <property type="entry name" value="GEO07735P1-RELATED-RELATED"/>
    <property type="match status" value="1"/>
</dbReference>
<evidence type="ECO:0000313" key="6">
    <source>
        <dbReference type="EMBL" id="CAF1108809.1"/>
    </source>
</evidence>
<dbReference type="OrthoDB" id="262535at2759"/>
<evidence type="ECO:0000256" key="1">
    <source>
        <dbReference type="ARBA" id="ARBA00004141"/>
    </source>
</evidence>
<evidence type="ECO:0000256" key="2">
    <source>
        <dbReference type="ARBA" id="ARBA00022692"/>
    </source>
</evidence>
<proteinExistence type="predicted"/>
<keyword evidence="3 5" id="KW-1133">Transmembrane helix</keyword>
<sequence length="164" mass="19335">MFLNLYQKSSTTLQILLHLNIVYTLFWEVIEIICFVFKRYNLIYPTNAFGIELSMTFLLILNEFVRQFFGIKGNLTQRVSLLIIFLIFNACCALGFVFFLIWQSYVQRVEIILSSIALLFILTETIFTIVTIIRLKIITKDLTVQQKIDKIKEARDKFQQTKND</sequence>
<evidence type="ECO:0000256" key="3">
    <source>
        <dbReference type="ARBA" id="ARBA00022989"/>
    </source>
</evidence>
<dbReference type="Proteomes" id="UP000681722">
    <property type="component" value="Unassembled WGS sequence"/>
</dbReference>
<comment type="subcellular location">
    <subcellularLocation>
        <location evidence="1">Membrane</location>
        <topology evidence="1">Multi-pass membrane protein</topology>
    </subcellularLocation>
</comment>
<dbReference type="EMBL" id="CAJNOK010010192">
    <property type="protein sequence ID" value="CAF1108809.1"/>
    <property type="molecule type" value="Genomic_DNA"/>
</dbReference>
<evidence type="ECO:0000313" key="8">
    <source>
        <dbReference type="EMBL" id="CAF3874793.1"/>
    </source>
</evidence>
<dbReference type="GO" id="GO:1905515">
    <property type="term" value="P:non-motile cilium assembly"/>
    <property type="evidence" value="ECO:0007669"/>
    <property type="project" value="TreeGrafter"/>
</dbReference>
<dbReference type="Proteomes" id="UP000682733">
    <property type="component" value="Unassembled WGS sequence"/>
</dbReference>
<keyword evidence="2 5" id="KW-0812">Transmembrane</keyword>
<accession>A0A815F2A1</accession>
<dbReference type="GO" id="GO:0035869">
    <property type="term" value="C:ciliary transition zone"/>
    <property type="evidence" value="ECO:0007669"/>
    <property type="project" value="TreeGrafter"/>
</dbReference>
<dbReference type="GO" id="GO:0016020">
    <property type="term" value="C:membrane"/>
    <property type="evidence" value="ECO:0007669"/>
    <property type="project" value="UniProtKB-SubCell"/>
</dbReference>
<evidence type="ECO:0000313" key="10">
    <source>
        <dbReference type="Proteomes" id="UP000663829"/>
    </source>
</evidence>